<accession>A0A5M3YYQ0</accession>
<protein>
    <submittedName>
        <fullName evidence="2">Uncharacterized protein</fullName>
    </submittedName>
</protein>
<feature type="region of interest" description="Disordered" evidence="1">
    <location>
        <begin position="261"/>
        <end position="346"/>
    </location>
</feature>
<organism evidence="2 3">
    <name type="scientific">Aspergillus terreus</name>
    <dbReference type="NCBI Taxonomy" id="33178"/>
    <lineage>
        <taxon>Eukaryota</taxon>
        <taxon>Fungi</taxon>
        <taxon>Dikarya</taxon>
        <taxon>Ascomycota</taxon>
        <taxon>Pezizomycotina</taxon>
        <taxon>Eurotiomycetes</taxon>
        <taxon>Eurotiomycetidae</taxon>
        <taxon>Eurotiales</taxon>
        <taxon>Aspergillaceae</taxon>
        <taxon>Aspergillus</taxon>
        <taxon>Aspergillus subgen. Circumdati</taxon>
    </lineage>
</organism>
<feature type="region of interest" description="Disordered" evidence="1">
    <location>
        <begin position="169"/>
        <end position="211"/>
    </location>
</feature>
<dbReference type="Proteomes" id="UP000452235">
    <property type="component" value="Unassembled WGS sequence"/>
</dbReference>
<dbReference type="VEuPathDB" id="FungiDB:ATEG_03355"/>
<feature type="compositionally biased region" description="Basic and acidic residues" evidence="1">
    <location>
        <begin position="182"/>
        <end position="196"/>
    </location>
</feature>
<name>A0A5M3YYQ0_ASPTE</name>
<feature type="region of interest" description="Disordered" evidence="1">
    <location>
        <begin position="1"/>
        <end position="40"/>
    </location>
</feature>
<dbReference type="AlphaFoldDB" id="A0A5M3YYQ0"/>
<feature type="region of interest" description="Disordered" evidence="1">
    <location>
        <begin position="79"/>
        <end position="123"/>
    </location>
</feature>
<dbReference type="OrthoDB" id="4315400at2759"/>
<sequence length="442" mass="48197">MDPKDHDAHPDLPHPHPTLSPASVDLDHGSPSPSLNAVCGPGFPGVLSLHHYRRYLSDSPPADSDEMKKLRRKNAAFNLNQYQAHMSPPHQPPFAASSVASSPPPLSPSHSPSAWSEQGPESLDGFCLRGSPSPLDVAAEQIYYVHPSPSKHDAHKILDTFRERLEKHPDTALSQDTAHALPDQHRTVPDDDHPLPEEEEEEEDVPLSTNPTIIHHGTAFEILNPRASLRFARIVSYIDDVQNPPDAVDSDGSLHTQSIAEEDETPHPPEHAYHDLVGDSPHHPMPSISERLEEREDDDDDDDDAGLMPAPLAPRAQSPVSSLGSSIGEPGSPVSEQHEHTHAHGHGYDQANAWDQPPPYRAYGYGYEYDGLGYDSPSGGALGPALLAGVSGSTMNTLTTPDVVQIHRKLSRRAVADRRKGQNGNGGAFRRLCARLRRKRSS</sequence>
<evidence type="ECO:0000313" key="2">
    <source>
        <dbReference type="EMBL" id="GFF17239.1"/>
    </source>
</evidence>
<dbReference type="EMBL" id="BLJY01000006">
    <property type="protein sequence ID" value="GFF17239.1"/>
    <property type="molecule type" value="Genomic_DNA"/>
</dbReference>
<feature type="compositionally biased region" description="Acidic residues" evidence="1">
    <location>
        <begin position="295"/>
        <end position="305"/>
    </location>
</feature>
<feature type="compositionally biased region" description="Basic and acidic residues" evidence="1">
    <location>
        <begin position="1"/>
        <end position="14"/>
    </location>
</feature>
<comment type="caution">
    <text evidence="2">The sequence shown here is derived from an EMBL/GenBank/DDBJ whole genome shotgun (WGS) entry which is preliminary data.</text>
</comment>
<reference evidence="2 3" key="1">
    <citation type="submission" date="2020-01" db="EMBL/GenBank/DDBJ databases">
        <title>Aspergillus terreus IFO 6365 whole genome shotgun sequence.</title>
        <authorList>
            <person name="Kanamasa S."/>
            <person name="Takahashi H."/>
        </authorList>
    </citation>
    <scope>NUCLEOTIDE SEQUENCE [LARGE SCALE GENOMIC DNA]</scope>
    <source>
        <strain evidence="2 3">IFO 6365</strain>
    </source>
</reference>
<gene>
    <name evidence="2" type="ORF">ATEIFO6365_0006058700</name>
</gene>
<keyword evidence="3" id="KW-1185">Reference proteome</keyword>
<proteinExistence type="predicted"/>
<feature type="compositionally biased region" description="Basic and acidic residues" evidence="1">
    <location>
        <begin position="265"/>
        <end position="282"/>
    </location>
</feature>
<evidence type="ECO:0000256" key="1">
    <source>
        <dbReference type="SAM" id="MobiDB-lite"/>
    </source>
</evidence>
<evidence type="ECO:0000313" key="3">
    <source>
        <dbReference type="Proteomes" id="UP000452235"/>
    </source>
</evidence>